<protein>
    <submittedName>
        <fullName evidence="1">Uncharacterized protein</fullName>
    </submittedName>
</protein>
<name>A0A382Q978_9ZZZZ</name>
<organism evidence="1">
    <name type="scientific">marine metagenome</name>
    <dbReference type="NCBI Taxonomy" id="408172"/>
    <lineage>
        <taxon>unclassified sequences</taxon>
        <taxon>metagenomes</taxon>
        <taxon>ecological metagenomes</taxon>
    </lineage>
</organism>
<dbReference type="EMBL" id="UINC01112485">
    <property type="protein sequence ID" value="SVC81468.1"/>
    <property type="molecule type" value="Genomic_DNA"/>
</dbReference>
<accession>A0A382Q978</accession>
<reference evidence="1" key="1">
    <citation type="submission" date="2018-05" db="EMBL/GenBank/DDBJ databases">
        <authorList>
            <person name="Lanie J.A."/>
            <person name="Ng W.-L."/>
            <person name="Kazmierczak K.M."/>
            <person name="Andrzejewski T.M."/>
            <person name="Davidsen T.M."/>
            <person name="Wayne K.J."/>
            <person name="Tettelin H."/>
            <person name="Glass J.I."/>
            <person name="Rusch D."/>
            <person name="Podicherti R."/>
            <person name="Tsui H.-C.T."/>
            <person name="Winkler M.E."/>
        </authorList>
    </citation>
    <scope>NUCLEOTIDE SEQUENCE</scope>
</reference>
<proteinExistence type="predicted"/>
<feature type="non-terminal residue" evidence="1">
    <location>
        <position position="213"/>
    </location>
</feature>
<gene>
    <name evidence="1" type="ORF">METZ01_LOCUS334322</name>
</gene>
<evidence type="ECO:0000313" key="1">
    <source>
        <dbReference type="EMBL" id="SVC81468.1"/>
    </source>
</evidence>
<sequence>MTYSVISAATNIISIGNTGLRTKDPATEHIKILSALKDFRKIVPDGWEEEKEQKEFLKFIKENEIWDIKEDNKVPAQKDIRLKTSFLSDAGFTTEDRCITSAGEKLLNSSSSETTINKWLISNQSFIFFKQLLKFQQDNFKIQPLLSLIYCCLEFDNELPYEFLRTIWATASSREEVLEGIELYKSSDGNLKEYLLNRAKRSEQTKNVKNNLN</sequence>
<dbReference type="AlphaFoldDB" id="A0A382Q978"/>